<sequence>ENMDCRVQTTYDPGRTMEPNTVKTQSPWICVHTDAHYCWKDKKYVKLVDLIHYHWSR</sequence>
<organism evidence="1">
    <name type="scientific">Arion vulgaris</name>
    <dbReference type="NCBI Taxonomy" id="1028688"/>
    <lineage>
        <taxon>Eukaryota</taxon>
        <taxon>Metazoa</taxon>
        <taxon>Spiralia</taxon>
        <taxon>Lophotrochozoa</taxon>
        <taxon>Mollusca</taxon>
        <taxon>Gastropoda</taxon>
        <taxon>Heterobranchia</taxon>
        <taxon>Euthyneura</taxon>
        <taxon>Panpulmonata</taxon>
        <taxon>Eupulmonata</taxon>
        <taxon>Stylommatophora</taxon>
        <taxon>Helicina</taxon>
        <taxon>Arionoidea</taxon>
        <taxon>Arionidae</taxon>
        <taxon>Arion</taxon>
    </lineage>
</organism>
<evidence type="ECO:0000313" key="1">
    <source>
        <dbReference type="EMBL" id="CEK59867.1"/>
    </source>
</evidence>
<dbReference type="EMBL" id="HACG01013002">
    <property type="protein sequence ID" value="CEK59867.1"/>
    <property type="molecule type" value="Transcribed_RNA"/>
</dbReference>
<protein>
    <submittedName>
        <fullName evidence="1">Uncharacterized protein</fullName>
    </submittedName>
</protein>
<accession>A0A0B6YUV1</accession>
<reference evidence="1" key="1">
    <citation type="submission" date="2014-12" db="EMBL/GenBank/DDBJ databases">
        <title>Insight into the proteome of Arion vulgaris.</title>
        <authorList>
            <person name="Aradska J."/>
            <person name="Bulat T."/>
            <person name="Smidak R."/>
            <person name="Sarate P."/>
            <person name="Gangsoo J."/>
            <person name="Sialana F."/>
            <person name="Bilban M."/>
            <person name="Lubec G."/>
        </authorList>
    </citation>
    <scope>NUCLEOTIDE SEQUENCE</scope>
    <source>
        <tissue evidence="1">Skin</tissue>
    </source>
</reference>
<gene>
    <name evidence="1" type="primary">ORF37693</name>
</gene>
<name>A0A0B6YUV1_9EUPU</name>
<proteinExistence type="predicted"/>
<dbReference type="AlphaFoldDB" id="A0A0B6YUV1"/>
<feature type="non-terminal residue" evidence="1">
    <location>
        <position position="1"/>
    </location>
</feature>